<evidence type="ECO:0000256" key="8">
    <source>
        <dbReference type="ARBA" id="ARBA00022840"/>
    </source>
</evidence>
<evidence type="ECO:0000256" key="15">
    <source>
        <dbReference type="ARBA" id="ARBA00047640"/>
    </source>
</evidence>
<evidence type="ECO:0000259" key="16">
    <source>
        <dbReference type="PROSITE" id="PS50893"/>
    </source>
</evidence>
<dbReference type="Proteomes" id="UP001156691">
    <property type="component" value="Unassembled WGS sequence"/>
</dbReference>
<comment type="subcellular location">
    <subcellularLocation>
        <location evidence="2">Cell inner membrane</location>
    </subcellularLocation>
    <subcellularLocation>
        <location evidence="1">Membrane</location>
        <topology evidence="1">Peripheral membrane protein</topology>
    </subcellularLocation>
</comment>
<dbReference type="EC" id="7.4.2.10" evidence="13"/>
<dbReference type="InterPro" id="IPR003439">
    <property type="entry name" value="ABC_transporter-like_ATP-bd"/>
</dbReference>
<evidence type="ECO:0000256" key="2">
    <source>
        <dbReference type="ARBA" id="ARBA00004533"/>
    </source>
</evidence>
<evidence type="ECO:0000313" key="17">
    <source>
        <dbReference type="EMBL" id="GLQ55415.1"/>
    </source>
</evidence>
<evidence type="ECO:0000256" key="11">
    <source>
        <dbReference type="ARBA" id="ARBA00037530"/>
    </source>
</evidence>
<comment type="caution">
    <text evidence="17">The sequence shown here is derived from an EMBL/GenBank/DDBJ whole genome shotgun (WGS) entry which is preliminary data.</text>
</comment>
<dbReference type="SUPFAM" id="SSF52540">
    <property type="entry name" value="P-loop containing nucleoside triphosphate hydrolases"/>
    <property type="match status" value="1"/>
</dbReference>
<keyword evidence="4" id="KW-0813">Transport</keyword>
<keyword evidence="9" id="KW-1278">Translocase</keyword>
<comment type="similarity">
    <text evidence="12">Belongs to the ABC transporter superfamily. Glutathione importer (TC 3.A.1.5.11) family.</text>
</comment>
<name>A0ABQ5W5R2_9HYPH</name>
<evidence type="ECO:0000256" key="3">
    <source>
        <dbReference type="ARBA" id="ARBA00011469"/>
    </source>
</evidence>
<keyword evidence="6" id="KW-0997">Cell inner membrane</keyword>
<protein>
    <recommendedName>
        <fullName evidence="14">Glutathione import ATP-binding protein GsiA</fullName>
        <ecNumber evidence="13">7.4.2.10</ecNumber>
    </recommendedName>
</protein>
<evidence type="ECO:0000256" key="12">
    <source>
        <dbReference type="ARBA" id="ARBA00038416"/>
    </source>
</evidence>
<dbReference type="InterPro" id="IPR003593">
    <property type="entry name" value="AAA+_ATPase"/>
</dbReference>
<reference evidence="18" key="1">
    <citation type="journal article" date="2019" name="Int. J. Syst. Evol. Microbiol.">
        <title>The Global Catalogue of Microorganisms (GCM) 10K type strain sequencing project: providing services to taxonomists for standard genome sequencing and annotation.</title>
        <authorList>
            <consortium name="The Broad Institute Genomics Platform"/>
            <consortium name="The Broad Institute Genome Sequencing Center for Infectious Disease"/>
            <person name="Wu L."/>
            <person name="Ma J."/>
        </authorList>
    </citation>
    <scope>NUCLEOTIDE SEQUENCE [LARGE SCALE GENOMIC DNA]</scope>
    <source>
        <strain evidence="18">NBRC 112416</strain>
    </source>
</reference>
<dbReference type="InterPro" id="IPR027417">
    <property type="entry name" value="P-loop_NTPase"/>
</dbReference>
<dbReference type="PROSITE" id="PS50893">
    <property type="entry name" value="ABC_TRANSPORTER_2"/>
    <property type="match status" value="1"/>
</dbReference>
<comment type="function">
    <text evidence="11">Part of the ABC transporter complex GsiABCD involved in glutathione import. Responsible for energy coupling to the transport system.</text>
</comment>
<dbReference type="PANTHER" id="PTHR43776">
    <property type="entry name" value="TRANSPORT ATP-BINDING PROTEIN"/>
    <property type="match status" value="1"/>
</dbReference>
<evidence type="ECO:0000256" key="1">
    <source>
        <dbReference type="ARBA" id="ARBA00004170"/>
    </source>
</evidence>
<dbReference type="InterPro" id="IPR050319">
    <property type="entry name" value="ABC_transp_ATP-bind"/>
</dbReference>
<dbReference type="Pfam" id="PF00005">
    <property type="entry name" value="ABC_tran"/>
    <property type="match status" value="1"/>
</dbReference>
<dbReference type="Gene3D" id="3.40.50.300">
    <property type="entry name" value="P-loop containing nucleotide triphosphate hydrolases"/>
    <property type="match status" value="1"/>
</dbReference>
<keyword evidence="5" id="KW-1003">Cell membrane</keyword>
<dbReference type="RefSeq" id="WP_284340825.1">
    <property type="nucleotide sequence ID" value="NZ_BSNS01000011.1"/>
</dbReference>
<dbReference type="PANTHER" id="PTHR43776:SF15">
    <property type="entry name" value="GLUTATHIONE IMPORT ATP-BINDING PROTEIN GSIA"/>
    <property type="match status" value="1"/>
</dbReference>
<evidence type="ECO:0000256" key="7">
    <source>
        <dbReference type="ARBA" id="ARBA00022741"/>
    </source>
</evidence>
<evidence type="ECO:0000313" key="18">
    <source>
        <dbReference type="Proteomes" id="UP001156691"/>
    </source>
</evidence>
<evidence type="ECO:0000256" key="10">
    <source>
        <dbReference type="ARBA" id="ARBA00023136"/>
    </source>
</evidence>
<dbReference type="GO" id="GO:0005524">
    <property type="term" value="F:ATP binding"/>
    <property type="evidence" value="ECO:0007669"/>
    <property type="project" value="UniProtKB-KW"/>
</dbReference>
<sequence>MTPAICVEHLTVTFGEGMLAFRAVDDVSFSVMPGTAFGLVGESGCGKSTVMGAIAGRLTDWQGKIAIDGEPISGRRTLPQRARVQMVFQDPYGSLHPRHTIERTLLEPLEIHGLDDRDRRIGKVLEQVGLPQRFRYRFPHQLSGGQRQRVAIARALILSPKVMLLDEPTSALDVSVQAEVLNLLKTLQEDQGLTYLLVSHDMAVIAHVCDQIAVMREGRFVELTDKQRLIAGAVENDYTRLLREGV</sequence>
<evidence type="ECO:0000256" key="9">
    <source>
        <dbReference type="ARBA" id="ARBA00022967"/>
    </source>
</evidence>
<evidence type="ECO:0000256" key="13">
    <source>
        <dbReference type="ARBA" id="ARBA00039050"/>
    </source>
</evidence>
<keyword evidence="18" id="KW-1185">Reference proteome</keyword>
<proteinExistence type="inferred from homology"/>
<organism evidence="17 18">
    <name type="scientific">Devosia nitrariae</name>
    <dbReference type="NCBI Taxonomy" id="2071872"/>
    <lineage>
        <taxon>Bacteria</taxon>
        <taxon>Pseudomonadati</taxon>
        <taxon>Pseudomonadota</taxon>
        <taxon>Alphaproteobacteria</taxon>
        <taxon>Hyphomicrobiales</taxon>
        <taxon>Devosiaceae</taxon>
        <taxon>Devosia</taxon>
    </lineage>
</organism>
<feature type="domain" description="ABC transporter" evidence="16">
    <location>
        <begin position="7"/>
        <end position="242"/>
    </location>
</feature>
<dbReference type="EMBL" id="BSNS01000011">
    <property type="protein sequence ID" value="GLQ55415.1"/>
    <property type="molecule type" value="Genomic_DNA"/>
</dbReference>
<comment type="subunit">
    <text evidence="3">The complex is composed of two ATP-binding proteins (GsiA), two transmembrane proteins (GsiC and GsiD) and a solute-binding protein (GsiB).</text>
</comment>
<evidence type="ECO:0000256" key="14">
    <source>
        <dbReference type="ARBA" id="ARBA00041187"/>
    </source>
</evidence>
<evidence type="ECO:0000256" key="4">
    <source>
        <dbReference type="ARBA" id="ARBA00022448"/>
    </source>
</evidence>
<dbReference type="InterPro" id="IPR017871">
    <property type="entry name" value="ABC_transporter-like_CS"/>
</dbReference>
<keyword evidence="8 17" id="KW-0067">ATP-binding</keyword>
<evidence type="ECO:0000256" key="5">
    <source>
        <dbReference type="ARBA" id="ARBA00022475"/>
    </source>
</evidence>
<accession>A0ABQ5W5R2</accession>
<keyword evidence="10" id="KW-0472">Membrane</keyword>
<dbReference type="CDD" id="cd03257">
    <property type="entry name" value="ABC_NikE_OppD_transporters"/>
    <property type="match status" value="1"/>
</dbReference>
<dbReference type="SMART" id="SM00382">
    <property type="entry name" value="AAA"/>
    <property type="match status" value="1"/>
</dbReference>
<dbReference type="PROSITE" id="PS00211">
    <property type="entry name" value="ABC_TRANSPORTER_1"/>
    <property type="match status" value="1"/>
</dbReference>
<keyword evidence="7" id="KW-0547">Nucleotide-binding</keyword>
<gene>
    <name evidence="17" type="ORF">GCM10010862_26740</name>
</gene>
<evidence type="ECO:0000256" key="6">
    <source>
        <dbReference type="ARBA" id="ARBA00022519"/>
    </source>
</evidence>
<comment type="catalytic activity">
    <reaction evidence="15">
        <text>glutathione(out) + ATP + H2O = glutathione(in) + ADP + phosphate + H(+)</text>
        <dbReference type="Rhea" id="RHEA:29791"/>
        <dbReference type="ChEBI" id="CHEBI:15377"/>
        <dbReference type="ChEBI" id="CHEBI:15378"/>
        <dbReference type="ChEBI" id="CHEBI:30616"/>
        <dbReference type="ChEBI" id="CHEBI:43474"/>
        <dbReference type="ChEBI" id="CHEBI:57925"/>
        <dbReference type="ChEBI" id="CHEBI:456216"/>
        <dbReference type="EC" id="7.4.2.10"/>
    </reaction>
</comment>